<dbReference type="SUPFAM" id="SSF51126">
    <property type="entry name" value="Pectin lyase-like"/>
    <property type="match status" value="3"/>
</dbReference>
<feature type="transmembrane region" description="Helical" evidence="2">
    <location>
        <begin position="1806"/>
        <end position="1827"/>
    </location>
</feature>
<feature type="transmembrane region" description="Helical" evidence="2">
    <location>
        <begin position="1695"/>
        <end position="1722"/>
    </location>
</feature>
<reference evidence="3" key="1">
    <citation type="submission" date="2023-07" db="EMBL/GenBank/DDBJ databases">
        <authorList>
            <consortium name="AG Swart"/>
            <person name="Singh M."/>
            <person name="Singh A."/>
            <person name="Seah K."/>
            <person name="Emmerich C."/>
        </authorList>
    </citation>
    <scope>NUCLEOTIDE SEQUENCE</scope>
    <source>
        <strain evidence="3">DP1</strain>
    </source>
</reference>
<evidence type="ECO:0000313" key="3">
    <source>
        <dbReference type="EMBL" id="CAI2364488.1"/>
    </source>
</evidence>
<feature type="transmembrane region" description="Helical" evidence="2">
    <location>
        <begin position="1594"/>
        <end position="1618"/>
    </location>
</feature>
<name>A0AAD1U9G7_EUPCR</name>
<feature type="transmembrane region" description="Helical" evidence="2">
    <location>
        <begin position="1495"/>
        <end position="1515"/>
    </location>
</feature>
<feature type="compositionally biased region" description="Basic residues" evidence="1">
    <location>
        <begin position="1932"/>
        <end position="1943"/>
    </location>
</feature>
<feature type="transmembrane region" description="Helical" evidence="2">
    <location>
        <begin position="1527"/>
        <end position="1549"/>
    </location>
</feature>
<evidence type="ECO:0000313" key="4">
    <source>
        <dbReference type="Proteomes" id="UP001295684"/>
    </source>
</evidence>
<dbReference type="EMBL" id="CAMPGE010005641">
    <property type="protein sequence ID" value="CAI2364488.1"/>
    <property type="molecule type" value="Genomic_DNA"/>
</dbReference>
<keyword evidence="2" id="KW-0812">Transmembrane</keyword>
<keyword evidence="2" id="KW-0472">Membrane</keyword>
<feature type="transmembrane region" description="Helical" evidence="2">
    <location>
        <begin position="1639"/>
        <end position="1660"/>
    </location>
</feature>
<dbReference type="Proteomes" id="UP001295684">
    <property type="component" value="Unassembled WGS sequence"/>
</dbReference>
<accession>A0AAD1U9G7</accession>
<proteinExistence type="predicted"/>
<feature type="region of interest" description="Disordered" evidence="1">
    <location>
        <begin position="1932"/>
        <end position="1957"/>
    </location>
</feature>
<gene>
    <name evidence="3" type="ORF">ECRASSUSDP1_LOCUS5831</name>
</gene>
<comment type="caution">
    <text evidence="3">The sequence shown here is derived from an EMBL/GenBank/DDBJ whole genome shotgun (WGS) entry which is preliminary data.</text>
</comment>
<dbReference type="PANTHER" id="PTHR11319:SF35">
    <property type="entry name" value="OUTER MEMBRANE PROTEIN PMPC-RELATED"/>
    <property type="match status" value="1"/>
</dbReference>
<evidence type="ECO:0000256" key="2">
    <source>
        <dbReference type="SAM" id="Phobius"/>
    </source>
</evidence>
<protein>
    <submittedName>
        <fullName evidence="3">Uncharacterized protein</fullName>
    </submittedName>
</protein>
<feature type="transmembrane region" description="Helical" evidence="2">
    <location>
        <begin position="1833"/>
        <end position="1857"/>
    </location>
</feature>
<evidence type="ECO:0000256" key="1">
    <source>
        <dbReference type="SAM" id="MobiDB-lite"/>
    </source>
</evidence>
<dbReference type="InterPro" id="IPR011050">
    <property type="entry name" value="Pectin_lyase_fold/virulence"/>
</dbReference>
<dbReference type="PANTHER" id="PTHR11319">
    <property type="entry name" value="G PROTEIN-COUPLED RECEPTOR-RELATED"/>
    <property type="match status" value="1"/>
</dbReference>
<feature type="transmembrane region" description="Helical" evidence="2">
    <location>
        <begin position="1775"/>
        <end position="1794"/>
    </location>
</feature>
<organism evidence="3 4">
    <name type="scientific">Euplotes crassus</name>
    <dbReference type="NCBI Taxonomy" id="5936"/>
    <lineage>
        <taxon>Eukaryota</taxon>
        <taxon>Sar</taxon>
        <taxon>Alveolata</taxon>
        <taxon>Ciliophora</taxon>
        <taxon>Intramacronucleata</taxon>
        <taxon>Spirotrichea</taxon>
        <taxon>Hypotrichia</taxon>
        <taxon>Euplotida</taxon>
        <taxon>Euplotidae</taxon>
        <taxon>Moneuplotes</taxon>
    </lineage>
</organism>
<sequence length="2014" mass="228038">MKFKFLYRSNKAVRISRLSYWRIFLYLFELLNSCQDSCNDLCAYQSLCFECPPEEILNLEDLTCVTQCDLTRQILIQDPQLQNIPVCRSFEYFVNANSKSPVELGTKEHPYKDIEAAFSEIMNFHSHNQRNMTVYVMEKSTVFVNSVTFFVNMSHVLIETYNENMLNLGLARMVGIKNGSKIIPPAMPTKFSILAHKQLNLEENIFQNDGFDSVEKSQISQISAVFKPYHCGLIIKNFMVTTDYDGKVAYHAFLEPYRVDSRVVAMIDCEIRIHGSVMKALTTVFNWHMENILIETQYLSRISLLGVGCGESKSDLGTRTYFKNVTTIASGDKPAYLRGESAFRNYAANDIHFEDCHFDSYTGYPGIFAQYIFYLDQTNCFRSIPNIWNFTNIHMTTSRNEEGKNSANIGTNILAMLRTGAILSPLNAYLNNFTVSNDVNNLYGQVGALPTPVTIFHIDGLRFLNSEGFLINLAYVLGANMKNLYFENVTATQNKFLNFRSDNGTRIDGITFKNLTYGKSESSPLVRIICFKDCKSHVKDIKVIDSQVHQRDAIFSITAKSQSTLEVDNAYFEGLNMSGDTPIIAYGIFKNITITNIHVFRSHSANDGNHFLIQSSYTSQGLSPNNTKVFKNILAEESTLSLISVSKPDGYTDSEEFMTITNVTYRNSESPVELDVIKIYRMSTVGTYSIALKDIVFSNLTFQKESSLLLFGQQLMEPATVTNLTVYGVNKAGITIQSSDSSDIYEKTHVTFTNIKGEHNDGMSRSLINIFSGADIEIIDSEFSFNGNYQKGAVLTAGSSKAIATVRNSVFWNNTSVEGGVFETESLSNIKCFNCSFYNNFAVTGGVIKASADGIFEFYNCTVFNNFAFQGSAFELFSTQFESIVDNTNVTGNIGISKEQIMSDFFSQGYVYQTLKDYVANNSYIFENSGSFSCFKMIMAQISITNSNFINQEGILSATGSRIAINNSLVKDTLLSSDLFSIIESDVTLDKLKILNSICQAISSEVFYFVATFAEIKNLDYSESNCRLMNLGFSQVSMQGIEVRNITLGKVSLIKMLKSKSVGVNNDGKEVPTLIVDSKFTNISTEDKGILMIKNSIVRDMRNISLTEIHPHALVVEKSDMENIEDLNFNNNDGCISALESTFHLILHSQFSNCGSSNLTNGGAIQFVDSSSRIEGSEFKENQAKVGAGISIQCKLGKSCKNEFTDLYFSNNSAAEMGGSIFYNSVRPILAKIHYDNNTAKYGPNIASYAVKIIQRGTNTNKIYLNNIASGQDFPDTLSVDLVDIDDQIMNLESSNAVKILTEDPRIKAKGSDSGRLVNGKAEIKNIVFVGEVGFINTKFLLTSKSINQRIINEVLNNLKGEYDNYIEVSFRHCKPGEIQTKDKQCSKCHVRTYTFDWNSTSCINCMENADCNGEDQISVDKGYWRKSTNSSSIIKCLNFDACLGEYHPNNEHPVKCKTGYRGMLCSVCDIVDGKKYQPLSNFRCAKCPEPFVNTIRVIAVCIGAFCFQLLLIYVNLRKKKESEMSILFRIITNYLHLVSSFFLFNLQLPNSMVGLFSFMSWASSPDETFFSFDCFITDHELKFFAPSNYLFKMFMYIFFPILLLLAIATLFCAILIVHRGIQYFKNKARDIDMPINNLFQLKRSLIVSCICVIFMFHPALTVKSLSLLLCTEIDDGDFRMTHHLDYTCWSWSHIQWVIFVALPILIIWVIGLPGFALYFLIKNRKNLIQPQMQSYFLILYQGFKEERFYWEFVSAFRKFLILSIHSLLNTVPPYYKLGLSVVCLIFFFYFQNYMKPFKSEANNEIDLLALSVGTVTIYGGIIFQMGEDSYPFFYRCTIFLVVSCNSYFILNWAYLLMKLTKWKNPKYIFIKNLLGFILCKGVKSSIVQKEDDESPKGPIKKLIMKGKTKGTIRKSHKNKHLKGLANAKGKKKRRILKKRRKPSWFPEDDVDPPIENNEMIRTSSMNACKNSLAYAKPELSQNCLQETTMRFNQKKAHLLPSQKRELKILQKDD</sequence>
<keyword evidence="2" id="KW-1133">Transmembrane helix</keyword>
<keyword evidence="4" id="KW-1185">Reference proteome</keyword>